<evidence type="ECO:0000313" key="2">
    <source>
        <dbReference type="EMBL" id="MCS4120365.1"/>
    </source>
</evidence>
<proteinExistence type="predicted"/>
<evidence type="ECO:0000313" key="3">
    <source>
        <dbReference type="EMBL" id="MCS4158289.1"/>
    </source>
</evidence>
<sequence length="71" mass="7419">MRANGTLVPETVTLGDTLTVGRFEVTRAQFRAYDADFEVPSGTADGIEAQNASALTRTDPKAEPASPPPAA</sequence>
<evidence type="ECO:0000256" key="1">
    <source>
        <dbReference type="SAM" id="MobiDB-lite"/>
    </source>
</evidence>
<gene>
    <name evidence="2" type="ORF">GGP45_000683</name>
    <name evidence="3" type="ORF">GGP99_002261</name>
</gene>
<dbReference type="AlphaFoldDB" id="A0A9X2QZF8"/>
<feature type="region of interest" description="Disordered" evidence="1">
    <location>
        <begin position="41"/>
        <end position="71"/>
    </location>
</feature>
<evidence type="ECO:0000313" key="4">
    <source>
        <dbReference type="Proteomes" id="UP001155144"/>
    </source>
</evidence>
<dbReference type="RefSeq" id="WP_251930695.1">
    <property type="nucleotide sequence ID" value="NZ_CALTSD010000043.1"/>
</dbReference>
<dbReference type="EMBL" id="JANTZM010000011">
    <property type="protein sequence ID" value="MCS4158289.1"/>
    <property type="molecule type" value="Genomic_DNA"/>
</dbReference>
<dbReference type="EMBL" id="JANUBL010000001">
    <property type="protein sequence ID" value="MCS4120365.1"/>
    <property type="molecule type" value="Genomic_DNA"/>
</dbReference>
<dbReference type="Proteomes" id="UP001155110">
    <property type="component" value="Unassembled WGS sequence"/>
</dbReference>
<protein>
    <submittedName>
        <fullName evidence="2">Uncharacterized protein</fullName>
    </submittedName>
</protein>
<organism evidence="2 4">
    <name type="scientific">Salinibacter ruber</name>
    <dbReference type="NCBI Taxonomy" id="146919"/>
    <lineage>
        <taxon>Bacteria</taxon>
        <taxon>Pseudomonadati</taxon>
        <taxon>Rhodothermota</taxon>
        <taxon>Rhodothermia</taxon>
        <taxon>Rhodothermales</taxon>
        <taxon>Salinibacteraceae</taxon>
        <taxon>Salinibacter</taxon>
    </lineage>
</organism>
<comment type="caution">
    <text evidence="2">The sequence shown here is derived from an EMBL/GenBank/DDBJ whole genome shotgun (WGS) entry which is preliminary data.</text>
</comment>
<name>A0A9X2QZF8_9BACT</name>
<accession>A0A9X2QZF8</accession>
<reference evidence="2" key="1">
    <citation type="submission" date="2022-08" db="EMBL/GenBank/DDBJ databases">
        <title>Genomic Encyclopedia of Type Strains, Phase V (KMG-V): Genome sequencing to study the core and pangenomes of soil and plant-associated prokaryotes.</title>
        <authorList>
            <person name="Whitman W."/>
        </authorList>
    </citation>
    <scope>NUCLEOTIDE SEQUENCE</scope>
    <source>
        <strain evidence="3">SP3002</strain>
        <strain evidence="2">SP3026</strain>
    </source>
</reference>
<dbReference type="Proteomes" id="UP001155144">
    <property type="component" value="Unassembled WGS sequence"/>
</dbReference>